<name>A0A5C8ZWR3_9GAMM</name>
<keyword evidence="5" id="KW-1185">Reference proteome</keyword>
<organism evidence="4 5">
    <name type="scientific">Parahaliea maris</name>
    <dbReference type="NCBI Taxonomy" id="2716870"/>
    <lineage>
        <taxon>Bacteria</taxon>
        <taxon>Pseudomonadati</taxon>
        <taxon>Pseudomonadota</taxon>
        <taxon>Gammaproteobacteria</taxon>
        <taxon>Cellvibrionales</taxon>
        <taxon>Halieaceae</taxon>
        <taxon>Parahaliea</taxon>
    </lineage>
</organism>
<keyword evidence="2" id="KW-0732">Signal</keyword>
<dbReference type="PANTHER" id="PTHR33734:SF22">
    <property type="entry name" value="MEMBRANE-BOUND LYTIC MUREIN TRANSGLYCOSYLASE D"/>
    <property type="match status" value="1"/>
</dbReference>
<dbReference type="EMBL" id="VRZA01000005">
    <property type="protein sequence ID" value="TXS91917.1"/>
    <property type="molecule type" value="Genomic_DNA"/>
</dbReference>
<sequence>MIRGLIAIAALAMTLGTQAGEFPRPVSLEPAVQFWTRVYTQITTNQGYIHDAENLAVIYDTVNLPASGSNAERERQVNNAKLRTASALTSLGKGKRTNLSDTERRVLSTWPQGTSNHTFARAAQNVRFQLGQSDRFREGLVRSGQWKPHIREVLAARGLPRELEVLPHVESSFNPDAWSKVAAAGMWQFMPSTARQFMRVDHVVDERMDPFTATQGAAELLKRNYQITGTWPLALTSYNHGTGGVLRAARTVGTKDIGMLIQEYNGPAFGFASRNFYPSFLAALEVDTHASNYFPDLSVAAPMDYDQVILDAFIPASALAAATGVPIAEFRASNPALRDPIWSGEKYIPQGYAVRIPRSRLGGPLEGYMAAIPGNSRFGHQQPDLTHRIRSGESLWTIARRYGTSVSKLQALNGLRGTSIRAGKTLILPGTVMPEPRLARQTATPVRAAQNHGVYVIRKGDSLWSIARRFNISQQQLVSWNGISTKQYLQPGQKLKVTAAASGQS</sequence>
<dbReference type="PROSITE" id="PS51782">
    <property type="entry name" value="LYSM"/>
    <property type="match status" value="2"/>
</dbReference>
<dbReference type="SMART" id="SM00257">
    <property type="entry name" value="LysM"/>
    <property type="match status" value="2"/>
</dbReference>
<feature type="domain" description="LysM" evidence="3">
    <location>
        <begin position="453"/>
        <end position="497"/>
    </location>
</feature>
<dbReference type="Pfam" id="PF01464">
    <property type="entry name" value="SLT"/>
    <property type="match status" value="1"/>
</dbReference>
<gene>
    <name evidence="4" type="ORF">FV139_14400</name>
</gene>
<dbReference type="InterPro" id="IPR023346">
    <property type="entry name" value="Lysozyme-like_dom_sf"/>
</dbReference>
<dbReference type="CDD" id="cd00118">
    <property type="entry name" value="LysM"/>
    <property type="match status" value="2"/>
</dbReference>
<dbReference type="InterPro" id="IPR036779">
    <property type="entry name" value="LysM_dom_sf"/>
</dbReference>
<evidence type="ECO:0000313" key="4">
    <source>
        <dbReference type="EMBL" id="TXS91917.1"/>
    </source>
</evidence>
<dbReference type="InterPro" id="IPR018392">
    <property type="entry name" value="LysM"/>
</dbReference>
<evidence type="ECO:0000313" key="5">
    <source>
        <dbReference type="Proteomes" id="UP000321039"/>
    </source>
</evidence>
<dbReference type="PROSITE" id="PS00922">
    <property type="entry name" value="TRANSGLYCOSYLASE"/>
    <property type="match status" value="1"/>
</dbReference>
<dbReference type="Gene3D" id="1.10.530.10">
    <property type="match status" value="1"/>
</dbReference>
<dbReference type="Gene3D" id="3.10.350.10">
    <property type="entry name" value="LysM domain"/>
    <property type="match status" value="2"/>
</dbReference>
<comment type="caution">
    <text evidence="4">The sequence shown here is derived from an EMBL/GenBank/DDBJ whole genome shotgun (WGS) entry which is preliminary data.</text>
</comment>
<dbReference type="GO" id="GO:0016020">
    <property type="term" value="C:membrane"/>
    <property type="evidence" value="ECO:0007669"/>
    <property type="project" value="InterPro"/>
</dbReference>
<evidence type="ECO:0000259" key="3">
    <source>
        <dbReference type="PROSITE" id="PS51782"/>
    </source>
</evidence>
<feature type="signal peptide" evidence="2">
    <location>
        <begin position="1"/>
        <end position="19"/>
    </location>
</feature>
<evidence type="ECO:0000256" key="2">
    <source>
        <dbReference type="SAM" id="SignalP"/>
    </source>
</evidence>
<dbReference type="PANTHER" id="PTHR33734">
    <property type="entry name" value="LYSM DOMAIN-CONTAINING GPI-ANCHORED PROTEIN 2"/>
    <property type="match status" value="1"/>
</dbReference>
<comment type="similarity">
    <text evidence="1">Belongs to the transglycosylase Slt family.</text>
</comment>
<dbReference type="RefSeq" id="WP_148069157.1">
    <property type="nucleotide sequence ID" value="NZ_VRZA01000005.1"/>
</dbReference>
<dbReference type="Proteomes" id="UP000321039">
    <property type="component" value="Unassembled WGS sequence"/>
</dbReference>
<protein>
    <submittedName>
        <fullName evidence="4">LysM peptidoglycan-binding domain-containing protein</fullName>
    </submittedName>
</protein>
<accession>A0A5C8ZWR3</accession>
<dbReference type="CDD" id="cd16894">
    <property type="entry name" value="MltD-like"/>
    <property type="match status" value="1"/>
</dbReference>
<evidence type="ECO:0000256" key="1">
    <source>
        <dbReference type="ARBA" id="ARBA00007734"/>
    </source>
</evidence>
<dbReference type="InterPro" id="IPR000189">
    <property type="entry name" value="Transglyc_AS"/>
</dbReference>
<dbReference type="GO" id="GO:0008932">
    <property type="term" value="F:lytic endotransglycosylase activity"/>
    <property type="evidence" value="ECO:0007669"/>
    <property type="project" value="TreeGrafter"/>
</dbReference>
<dbReference type="SUPFAM" id="SSF54106">
    <property type="entry name" value="LysM domain"/>
    <property type="match status" value="2"/>
</dbReference>
<dbReference type="GO" id="GO:0000270">
    <property type="term" value="P:peptidoglycan metabolic process"/>
    <property type="evidence" value="ECO:0007669"/>
    <property type="project" value="InterPro"/>
</dbReference>
<feature type="chain" id="PRO_5022890922" evidence="2">
    <location>
        <begin position="20"/>
        <end position="505"/>
    </location>
</feature>
<dbReference type="AlphaFoldDB" id="A0A5C8ZWR3"/>
<dbReference type="InterPro" id="IPR008258">
    <property type="entry name" value="Transglycosylase_SLT_dom_1"/>
</dbReference>
<dbReference type="Pfam" id="PF01476">
    <property type="entry name" value="LysM"/>
    <property type="match status" value="2"/>
</dbReference>
<reference evidence="4 5" key="1">
    <citation type="submission" date="2019-08" db="EMBL/GenBank/DDBJ databases">
        <title>Parahaliea maris sp. nov., isolated from the surface seawater.</title>
        <authorList>
            <person name="Liu Y."/>
        </authorList>
    </citation>
    <scope>NUCLEOTIDE SEQUENCE [LARGE SCALE GENOMIC DNA]</scope>
    <source>
        <strain evidence="4 5">HSLHS9</strain>
    </source>
</reference>
<feature type="domain" description="LysM" evidence="3">
    <location>
        <begin position="385"/>
        <end position="428"/>
    </location>
</feature>
<proteinExistence type="inferred from homology"/>
<dbReference type="SUPFAM" id="SSF53955">
    <property type="entry name" value="Lysozyme-like"/>
    <property type="match status" value="1"/>
</dbReference>